<dbReference type="EMBL" id="SMSI01000001">
    <property type="protein sequence ID" value="TDH37593.1"/>
    <property type="molecule type" value="Genomic_DNA"/>
</dbReference>
<dbReference type="CDD" id="cd00165">
    <property type="entry name" value="S4"/>
    <property type="match status" value="1"/>
</dbReference>
<dbReference type="Proteomes" id="UP000295131">
    <property type="component" value="Unassembled WGS sequence"/>
</dbReference>
<dbReference type="InterPro" id="IPR036986">
    <property type="entry name" value="S4_RNA-bd_sf"/>
</dbReference>
<dbReference type="OrthoDB" id="9797176at2"/>
<sequence length="102" mass="11284">MTTAPPDRQRIDKWLYFARVVKTRGLAVSLVTSGHVRINGEKKRTASATVKPGDVLTIVMPRRVFVYRVTGCGERRGPASEAQALYDDMSPPPIDTGPEPKF</sequence>
<keyword evidence="5" id="KW-1185">Reference proteome</keyword>
<feature type="region of interest" description="Disordered" evidence="2">
    <location>
        <begin position="81"/>
        <end position="102"/>
    </location>
</feature>
<evidence type="ECO:0000313" key="4">
    <source>
        <dbReference type="EMBL" id="TDH37593.1"/>
    </source>
</evidence>
<organism evidence="4 5">
    <name type="scientific">Pseudohoeflea suaedae</name>
    <dbReference type="NCBI Taxonomy" id="877384"/>
    <lineage>
        <taxon>Bacteria</taxon>
        <taxon>Pseudomonadati</taxon>
        <taxon>Pseudomonadota</taxon>
        <taxon>Alphaproteobacteria</taxon>
        <taxon>Hyphomicrobiales</taxon>
        <taxon>Rhizobiaceae</taxon>
        <taxon>Pseudohoeflea</taxon>
    </lineage>
</organism>
<protein>
    <submittedName>
        <fullName evidence="4">RNA-binding S4 domain-containing protein</fullName>
    </submittedName>
</protein>
<comment type="caution">
    <text evidence="4">The sequence shown here is derived from an EMBL/GenBank/DDBJ whole genome shotgun (WGS) entry which is preliminary data.</text>
</comment>
<evidence type="ECO:0000313" key="5">
    <source>
        <dbReference type="Proteomes" id="UP000295131"/>
    </source>
</evidence>
<reference evidence="4 5" key="1">
    <citation type="journal article" date="2013" name="Int. J. Syst. Evol. Microbiol.">
        <title>Hoeflea suaedae sp. nov., an endophytic bacterium isolated from the root of the halophyte Suaeda maritima.</title>
        <authorList>
            <person name="Chung E.J."/>
            <person name="Park J.A."/>
            <person name="Pramanik P."/>
            <person name="Bibi F."/>
            <person name="Jeon C.O."/>
            <person name="Chung Y.R."/>
        </authorList>
    </citation>
    <scope>NUCLEOTIDE SEQUENCE [LARGE SCALE GENOMIC DNA]</scope>
    <source>
        <strain evidence="4 5">YC6898</strain>
    </source>
</reference>
<proteinExistence type="predicted"/>
<gene>
    <name evidence="4" type="ORF">E2A64_00130</name>
</gene>
<dbReference type="Pfam" id="PF01479">
    <property type="entry name" value="S4"/>
    <property type="match status" value="1"/>
</dbReference>
<accession>A0A4R5PKZ6</accession>
<dbReference type="AlphaFoldDB" id="A0A4R5PKZ6"/>
<evidence type="ECO:0000256" key="1">
    <source>
        <dbReference type="PROSITE-ProRule" id="PRU00182"/>
    </source>
</evidence>
<dbReference type="InterPro" id="IPR002942">
    <property type="entry name" value="S4_RNA-bd"/>
</dbReference>
<evidence type="ECO:0000256" key="2">
    <source>
        <dbReference type="SAM" id="MobiDB-lite"/>
    </source>
</evidence>
<dbReference type="GO" id="GO:0003723">
    <property type="term" value="F:RNA binding"/>
    <property type="evidence" value="ECO:0007669"/>
    <property type="project" value="UniProtKB-KW"/>
</dbReference>
<name>A0A4R5PKZ6_9HYPH</name>
<keyword evidence="1" id="KW-0694">RNA-binding</keyword>
<dbReference type="SUPFAM" id="SSF55174">
    <property type="entry name" value="Alpha-L RNA-binding motif"/>
    <property type="match status" value="1"/>
</dbReference>
<evidence type="ECO:0000259" key="3">
    <source>
        <dbReference type="SMART" id="SM00363"/>
    </source>
</evidence>
<dbReference type="SMART" id="SM00363">
    <property type="entry name" value="S4"/>
    <property type="match status" value="1"/>
</dbReference>
<dbReference type="Gene3D" id="3.10.290.10">
    <property type="entry name" value="RNA-binding S4 domain"/>
    <property type="match status" value="1"/>
</dbReference>
<feature type="domain" description="RNA-binding S4" evidence="3">
    <location>
        <begin position="9"/>
        <end position="69"/>
    </location>
</feature>
<dbReference type="PROSITE" id="PS50889">
    <property type="entry name" value="S4"/>
    <property type="match status" value="1"/>
</dbReference>